<name>A0A426Y777_ENSVE</name>
<evidence type="ECO:0000256" key="1">
    <source>
        <dbReference type="SAM" id="MobiDB-lite"/>
    </source>
</evidence>
<dbReference type="Proteomes" id="UP000287651">
    <property type="component" value="Unassembled WGS sequence"/>
</dbReference>
<sequence>MDNAQTKRRRCAGTANLELRFRVSGRLEEASAESVVGRARMGGRNRGEEGPVDQLPKMRVGFHCGKEKTRERGSRAGRGFAFTRTATCKPRILRPEDLRDWPRIAHAEERDAP</sequence>
<accession>A0A426Y777</accession>
<protein>
    <submittedName>
        <fullName evidence="2">Uncharacterized protein</fullName>
    </submittedName>
</protein>
<proteinExistence type="predicted"/>
<reference evidence="2 3" key="1">
    <citation type="journal article" date="2014" name="Agronomy (Basel)">
        <title>A Draft Genome Sequence for Ensete ventricosum, the Drought-Tolerant Tree Against Hunger.</title>
        <authorList>
            <person name="Harrison J."/>
            <person name="Moore K.A."/>
            <person name="Paszkiewicz K."/>
            <person name="Jones T."/>
            <person name="Grant M."/>
            <person name="Ambacheew D."/>
            <person name="Muzemil S."/>
            <person name="Studholme D.J."/>
        </authorList>
    </citation>
    <scope>NUCLEOTIDE SEQUENCE [LARGE SCALE GENOMIC DNA]</scope>
</reference>
<dbReference type="EMBL" id="AMZH03014478">
    <property type="protein sequence ID" value="RRT47577.1"/>
    <property type="molecule type" value="Genomic_DNA"/>
</dbReference>
<evidence type="ECO:0000313" key="3">
    <source>
        <dbReference type="Proteomes" id="UP000287651"/>
    </source>
</evidence>
<feature type="region of interest" description="Disordered" evidence="1">
    <location>
        <begin position="31"/>
        <end position="57"/>
    </location>
</feature>
<evidence type="ECO:0000313" key="2">
    <source>
        <dbReference type="EMBL" id="RRT47577.1"/>
    </source>
</evidence>
<gene>
    <name evidence="2" type="ORF">B296_00050958</name>
</gene>
<dbReference type="AlphaFoldDB" id="A0A426Y777"/>
<organism evidence="2 3">
    <name type="scientific">Ensete ventricosum</name>
    <name type="common">Abyssinian banana</name>
    <name type="synonym">Musa ensete</name>
    <dbReference type="NCBI Taxonomy" id="4639"/>
    <lineage>
        <taxon>Eukaryota</taxon>
        <taxon>Viridiplantae</taxon>
        <taxon>Streptophyta</taxon>
        <taxon>Embryophyta</taxon>
        <taxon>Tracheophyta</taxon>
        <taxon>Spermatophyta</taxon>
        <taxon>Magnoliopsida</taxon>
        <taxon>Liliopsida</taxon>
        <taxon>Zingiberales</taxon>
        <taxon>Musaceae</taxon>
        <taxon>Ensete</taxon>
    </lineage>
</organism>
<comment type="caution">
    <text evidence="2">The sequence shown here is derived from an EMBL/GenBank/DDBJ whole genome shotgun (WGS) entry which is preliminary data.</text>
</comment>